<dbReference type="Pfam" id="PF13191">
    <property type="entry name" value="AAA_16"/>
    <property type="match status" value="1"/>
</dbReference>
<dbReference type="SUPFAM" id="SSF46894">
    <property type="entry name" value="C-terminal effector domain of the bipartite response regulators"/>
    <property type="match status" value="1"/>
</dbReference>
<evidence type="ECO:0000313" key="3">
    <source>
        <dbReference type="EMBL" id="OCG75790.1"/>
    </source>
</evidence>
<dbReference type="GO" id="GO:0003677">
    <property type="term" value="F:DNA binding"/>
    <property type="evidence" value="ECO:0007669"/>
    <property type="project" value="InterPro"/>
</dbReference>
<dbReference type="AlphaFoldDB" id="A0A1B9NGU2"/>
<dbReference type="PROSITE" id="PS50043">
    <property type="entry name" value="HTH_LUXR_2"/>
    <property type="match status" value="1"/>
</dbReference>
<dbReference type="GO" id="GO:0005524">
    <property type="term" value="F:ATP binding"/>
    <property type="evidence" value="ECO:0007669"/>
    <property type="project" value="UniProtKB-KW"/>
</dbReference>
<dbReference type="InterPro" id="IPR016032">
    <property type="entry name" value="Sig_transdc_resp-reg_C-effctor"/>
</dbReference>
<dbReference type="SUPFAM" id="SSF52540">
    <property type="entry name" value="P-loop containing nucleoside triphosphate hydrolases"/>
    <property type="match status" value="1"/>
</dbReference>
<proteinExistence type="predicted"/>
<dbReference type="PANTHER" id="PTHR16305">
    <property type="entry name" value="TESTICULAR SOLUBLE ADENYLYL CYCLASE"/>
    <property type="match status" value="1"/>
</dbReference>
<comment type="caution">
    <text evidence="3">The sequence shown here is derived from an EMBL/GenBank/DDBJ whole genome shotgun (WGS) entry which is preliminary data.</text>
</comment>
<evidence type="ECO:0000256" key="2">
    <source>
        <dbReference type="ARBA" id="ARBA00022840"/>
    </source>
</evidence>
<evidence type="ECO:0000256" key="1">
    <source>
        <dbReference type="ARBA" id="ARBA00022741"/>
    </source>
</evidence>
<dbReference type="SMART" id="SM00421">
    <property type="entry name" value="HTH_LUXR"/>
    <property type="match status" value="1"/>
</dbReference>
<dbReference type="GO" id="GO:0004016">
    <property type="term" value="F:adenylate cyclase activity"/>
    <property type="evidence" value="ECO:0007669"/>
    <property type="project" value="TreeGrafter"/>
</dbReference>
<organism evidence="3 4">
    <name type="scientific">Microbacterium sediminis</name>
    <dbReference type="NCBI Taxonomy" id="904291"/>
    <lineage>
        <taxon>Bacteria</taxon>
        <taxon>Bacillati</taxon>
        <taxon>Actinomycetota</taxon>
        <taxon>Actinomycetes</taxon>
        <taxon>Micrococcales</taxon>
        <taxon>Microbacteriaceae</taxon>
        <taxon>Microbacterium</taxon>
    </lineage>
</organism>
<keyword evidence="4" id="KW-1185">Reference proteome</keyword>
<dbReference type="GO" id="GO:0005737">
    <property type="term" value="C:cytoplasm"/>
    <property type="evidence" value="ECO:0007669"/>
    <property type="project" value="TreeGrafter"/>
</dbReference>
<dbReference type="OrthoDB" id="5042908at2"/>
<evidence type="ECO:0000313" key="4">
    <source>
        <dbReference type="Proteomes" id="UP000093355"/>
    </source>
</evidence>
<dbReference type="InterPro" id="IPR041664">
    <property type="entry name" value="AAA_16"/>
</dbReference>
<dbReference type="EMBL" id="LXMD01000012">
    <property type="protein sequence ID" value="OCG75790.1"/>
    <property type="molecule type" value="Genomic_DNA"/>
</dbReference>
<dbReference type="STRING" id="904291.A7J15_01730"/>
<gene>
    <name evidence="3" type="ORF">A7J15_01730</name>
</gene>
<accession>A0A1B9NGU2</accession>
<dbReference type="CDD" id="cd06170">
    <property type="entry name" value="LuxR_C_like"/>
    <property type="match status" value="1"/>
</dbReference>
<dbReference type="RefSeq" id="WP_067023416.1">
    <property type="nucleotide sequence ID" value="NZ_CP038256.1"/>
</dbReference>
<dbReference type="InterPro" id="IPR027417">
    <property type="entry name" value="P-loop_NTPase"/>
</dbReference>
<dbReference type="PRINTS" id="PR00038">
    <property type="entry name" value="HTHLUXR"/>
</dbReference>
<dbReference type="Pfam" id="PF00196">
    <property type="entry name" value="GerE"/>
    <property type="match status" value="1"/>
</dbReference>
<dbReference type="InterPro" id="IPR011990">
    <property type="entry name" value="TPR-like_helical_dom_sf"/>
</dbReference>
<name>A0A1B9NGU2_9MICO</name>
<keyword evidence="1" id="KW-0547">Nucleotide-binding</keyword>
<dbReference type="SUPFAM" id="SSF48452">
    <property type="entry name" value="TPR-like"/>
    <property type="match status" value="1"/>
</dbReference>
<dbReference type="InterPro" id="IPR000792">
    <property type="entry name" value="Tscrpt_reg_LuxR_C"/>
</dbReference>
<dbReference type="PROSITE" id="PS00622">
    <property type="entry name" value="HTH_LUXR_1"/>
    <property type="match status" value="1"/>
</dbReference>
<dbReference type="Gene3D" id="1.10.10.10">
    <property type="entry name" value="Winged helix-like DNA-binding domain superfamily/Winged helix DNA-binding domain"/>
    <property type="match status" value="1"/>
</dbReference>
<reference evidence="3 4" key="1">
    <citation type="submission" date="2016-05" db="EMBL/GenBank/DDBJ databases">
        <authorList>
            <person name="Lavstsen T."/>
            <person name="Jespersen J.S."/>
        </authorList>
    </citation>
    <scope>NUCLEOTIDE SEQUENCE [LARGE SCALE GENOMIC DNA]</scope>
    <source>
        <strain evidence="3 4">YLB-01</strain>
    </source>
</reference>
<keyword evidence="2" id="KW-0067">ATP-binding</keyword>
<dbReference type="Proteomes" id="UP000093355">
    <property type="component" value="Unassembled WGS sequence"/>
</dbReference>
<protein>
    <submittedName>
        <fullName evidence="3">Uncharacterized protein</fullName>
    </submittedName>
</protein>
<dbReference type="PANTHER" id="PTHR16305:SF35">
    <property type="entry name" value="TRANSCRIPTIONAL ACTIVATOR DOMAIN"/>
    <property type="match status" value="1"/>
</dbReference>
<sequence length="976" mass="103600">MSEPVPASESGPARASGALGGAFAGRDDEIAVLRAHAHRAASGLTQMALIEGPAGIGKSALIDAAFTPLTEFPLLIVPLDEHDRPRQGAAAWRVFHWGAEPVAPVTMSVQEQVDAYIEICNSVTEPMIVVMEDIQWLDDTSAEVLWRVLRAIDTYPGLLVATMRPEARLLQSRFRHLAQSSPRAAHVVLDPLTLEETREVVRRGIGHSLTEAAARRVHADTGGSPLHVAAFTRWLEHAPPSERTVDGALCAARDAAEPRLAAFDRAVALAVADLPQPHRAAHEALALAGRPLAPAELERLAGAPIPRDALLARGMVTWTTPGSGYEIARENVARAIRRAMTGERRAALHRALASLASGPDALLHRAHAMEDDPTDDQRDELAAALLAAGREALADGRAAAASALLVAACRAAPTPAGILAATEAARRAGTPSLLLELADPIEALPEGPLRTVLRDRLVLLRGGSVTELRTIAAPGGTTAMPPSVRLLFAEEMAEVGSQLMAAGQLGRGRFAAAFAGIVAGLDALLADPAQIAEAEHELAAPGIRGRAVAARALATLWRDFDGEGAAGAADQAAQLPDVLETLRREAGTEAAQVSIRMLTASRHRSMGRRAEAYEELLDITAPTAAPVNLYAHTMLAMTLFEAGQWDDAWAAIDVTLAHAVERPLSTESLCAAAVAAMILGARGETEAAERHLRRIEASGPRAAEPIVAMAVDYAHAWGALAAGDADRFAIAMERVGDNFMGWWFLGLPTAGLIAHALYEAGRAEMLGDLGLRLEASAIPASPEARDYALAHVRAQHARALGVRAAARDQFRLALAHVDALPPMRPALRRVHGLGLHRAVLALDVAAFACENADDVGADRENVIALVTWAANLFHRCGAEGLHARAMDLAERLRARRSAPPTPAPAEAVDTTALDALTTRERQIALLVGDGLSNREIADELFLSPRTVEFHVANALDKLGLPSRVELRRLLRARRHP</sequence>
<dbReference type="GO" id="GO:0006355">
    <property type="term" value="P:regulation of DNA-templated transcription"/>
    <property type="evidence" value="ECO:0007669"/>
    <property type="project" value="InterPro"/>
</dbReference>
<dbReference type="InterPro" id="IPR036388">
    <property type="entry name" value="WH-like_DNA-bd_sf"/>
</dbReference>